<evidence type="ECO:0000256" key="1">
    <source>
        <dbReference type="ARBA" id="ARBA00004370"/>
    </source>
</evidence>
<dbReference type="InterPro" id="IPR000082">
    <property type="entry name" value="SEA_dom"/>
</dbReference>
<dbReference type="InterPro" id="IPR018097">
    <property type="entry name" value="EGF_Ca-bd_CS"/>
</dbReference>
<comment type="caution">
    <text evidence="16">The sequence shown here is derived from an EMBL/GenBank/DDBJ whole genome shotgun (WGS) entry which is preliminary data.</text>
</comment>
<comment type="subcellular location">
    <subcellularLocation>
        <location evidence="1">Membrane</location>
    </subcellularLocation>
</comment>
<keyword evidence="2 9" id="KW-0245">EGF-like domain</keyword>
<feature type="non-terminal residue" evidence="16">
    <location>
        <position position="2323"/>
    </location>
</feature>
<evidence type="ECO:0000259" key="15">
    <source>
        <dbReference type="PROSITE" id="PS51233"/>
    </source>
</evidence>
<dbReference type="PANTHER" id="PTHR24050:SF28">
    <property type="entry name" value="UROMODULIN-LIKE"/>
    <property type="match status" value="1"/>
</dbReference>
<dbReference type="InterPro" id="IPR001881">
    <property type="entry name" value="EGF-like_Ca-bd_dom"/>
</dbReference>
<dbReference type="PROSITE" id="PS01187">
    <property type="entry name" value="EGF_CA"/>
    <property type="match status" value="5"/>
</dbReference>
<evidence type="ECO:0000256" key="11">
    <source>
        <dbReference type="SAM" id="Phobius"/>
    </source>
</evidence>
<dbReference type="SUPFAM" id="SSF49313">
    <property type="entry name" value="Cadherin-like"/>
    <property type="match status" value="1"/>
</dbReference>
<dbReference type="InterPro" id="IPR001846">
    <property type="entry name" value="VWF_type-D"/>
</dbReference>
<evidence type="ECO:0000313" key="16">
    <source>
        <dbReference type="EMBL" id="CAH3179193.1"/>
    </source>
</evidence>
<dbReference type="SMART" id="SM00723">
    <property type="entry name" value="AMOP"/>
    <property type="match status" value="1"/>
</dbReference>
<proteinExistence type="predicted"/>
<feature type="domain" description="AMOP" evidence="14">
    <location>
        <begin position="1071"/>
        <end position="1198"/>
    </location>
</feature>
<feature type="domain" description="EGF-like" evidence="13">
    <location>
        <begin position="692"/>
        <end position="731"/>
    </location>
</feature>
<evidence type="ECO:0000313" key="17">
    <source>
        <dbReference type="Proteomes" id="UP001159405"/>
    </source>
</evidence>
<evidence type="ECO:0000259" key="13">
    <source>
        <dbReference type="PROSITE" id="PS50026"/>
    </source>
</evidence>
<dbReference type="SMART" id="SM00179">
    <property type="entry name" value="EGF_CA"/>
    <property type="match status" value="14"/>
</dbReference>
<dbReference type="Pfam" id="PF05345">
    <property type="entry name" value="He_PIG"/>
    <property type="match status" value="1"/>
</dbReference>
<gene>
    <name evidence="16" type="ORF">PLOB_00021684</name>
</gene>
<sequence length="2323" mass="259938">QNEDSKWRAKWNFGGSVMWRVLQTCVWLSVLHLLLLMERSASQAPPTSASCRATYNLSSLVNVTVATRQQGAEGGDRPLTILRILETTLMTGSRQDTANRLNIAVGCLDYLELSLPEVSLFLLNMSDYREITFDEAFRGVFVSEVESVLRKIVALRNFSQSVQLVGNETLHQIALTNNRSVETESILDILIQPFNVTVRRLSLFLEINVSSFDLLDRSTKELAAILAVENPDDLKNYSLLHLAKISILGNDFLTSLQVTIRSVRASLHLNWTELVRGDLENVTSVLELVLVKVPRRVLYLKSFIIGPAGYDLNLLNVTLQEIALQTNISVVELQSYKVYPTLVELIFKTNSKIMEINGETKKEVEEAVTKILEAYNVTILQLSKAFSLTVVYIRRLSPLKIEVLCARFTLIRYVSNLNLTISEAAAAVRVNRTDAELTYNLTVSDFHVVIRRLVVFHAFEVMSQMLGVSQQFLINSLQINVPISTLTMCQLDGFLNTTRHTVLSLREVISTKSLAFVTQMNGFSITFVRKLTIYQFITQVMHLSVDDFFTLSGITSGRTNRLQILIRYNFFFLGRLFKIHGDIPNYPFAIFRFSCRWIVHRIIFLVERDVDECQRGTDRCHRLSRCINLPGTYECICPPAGYAGRYCEDINECQEGIFMCPKDSYCFNTPGSYRCVCNQGFRHNVENNTCDDIDECANNNNLCFFGGLQCINTVGSYECKCPDGTSYNRFLRRCFDINECRNNPRICSDIDSNSVCSNFNGGYSCNCNRGYMAYYNTSVSPRVLFNCTDIDECGSGQITCPSRSECINTIGGAKCQCFSGYTLRNGKCRAKRFIPFILRWVIKISRAGCQVVNVPSGFPYFGKIHKRIYVCTNGLISVGKRYNRRNPKRLTSLRKDVIAAFWANTDVTSASSVSYQIVDEGSSEFREQLENASKVIRNCSGASDFTATWMVIVKWDKVSPYARFRRRVLFFLSRVFNPYVDEKSTYQAVLLTNGTDSYVIYSYEDGGMEWTRRIGRKCAVGYATKDRSYSYEEEDSFRESIFSIDTKEFEVNGVRRQGFFCKSLNAPDAPVVLTDEQKCMSWYSQEPDPKDWLEELGDCPATRTACRRDNRYRRETRSWFIECYELRFATPKYGASHRCCYHRRGRRRNAFVGEPPSAGRAYRYHYTSNKREQGDDEPFSLCCGDRGSTLCNLFFEKRPLTTAASVRPFPLPCTCRLFGCLFSPCRPSRPRRRRWRRPRRAWFFGDPHVSTLDSLQYTFNGLGDYVLIRALDNSLHLHGRTNRPLTPEGELSKATVFSGFALKTNTSDTAQILFDDSLPGNLSITVIRRADNSCTNHTIDDFNDGPALEMISLERSSVNNNTIIVSFPSGFSIEVTPGIGLLQISLSASEEMMGNTQGLMGNFNGDKSDDLEYPNGTGIAANSTEEQIFHLGQQWRVPDEEKLFVSPNNCSLQSVFFDASFVPSFLNLSAVPQHIIDLCGGNKECIYDVLETNNTALGQQSAGFEEENQNIVDELSNTPPEISGPQEVNVTLNETTEFYVTATDPDNDTVTLDIEELPQGATFNATTGHFSWTPVNATNMTLEFIATDTKNASTVLTVVINMCQCQNGGECDFTEYIGDDSGVFRVVGCNCSEQYEGTFCQTEAPDACDDEPCFDNVTCSSTRNPFGFQCGPCPAGLTGDGENCFEIDECANQSVSQCNQTCVNTLGSFYCECRKGFTTHDEGRICEDINECQEVGNKRHNCSETATCTNVPGSYNCSCDAGFEGDPLVNCTDIDECNNGEALCSQGCQNTPGSYHCTCQSGFQLGANNATCEDIDECDTGHNCERVCENLIGSYKCACPPGFELNADNTTCRVAAGSECDNSNGGCQQICVNRTGLITCYCNQGYNLTNDRKTCQDINECMTGSHGCSQNCSNLEGSYICGCHPGYQLGPDNKTCNDLDECSSAALNSCSQICENSQGSFQCACDDGFNLQADNTSCSDIDECNSTAVCSDGACVNIPGSFYCRCPTALSYDQGRCKAIRVFELIMTLGAFNGKPVVWDRSLEDKQSTKFGFLARRVEKQCNLWFGGKPRFTGRFLKCLVRAFRQGSVVADIDMQFADNATDVTNDVVISQLPRSGQMGNLTYNPSTVTVSDFDECQQATHNCHAQASCVNKEGSFECKCKDGYQGDGITNCDPTPKAAETDDDDKKKRAAIILGSIFGALILLIIIVLCIVQRKKRYKAKMSEADRGISLSSRSVQSDVCHPNDQNDKNKRGSYVVNADPEYENAKTPDRQMSQMSGDYDYPDPYPQNQRESYYDNPGLQKVFIQKNDSFLKILSKIHEKK</sequence>
<dbReference type="InterPro" id="IPR056619">
    <property type="entry name" value="C8-3_MUC4"/>
</dbReference>
<dbReference type="InterPro" id="IPR036364">
    <property type="entry name" value="SEA_dom_sf"/>
</dbReference>
<dbReference type="SMART" id="SM00216">
    <property type="entry name" value="VWD"/>
    <property type="match status" value="1"/>
</dbReference>
<dbReference type="SUPFAM" id="SSF57196">
    <property type="entry name" value="EGF/Laminin"/>
    <property type="match status" value="2"/>
</dbReference>
<reference evidence="16 17" key="1">
    <citation type="submission" date="2022-05" db="EMBL/GenBank/DDBJ databases">
        <authorList>
            <consortium name="Genoscope - CEA"/>
            <person name="William W."/>
        </authorList>
    </citation>
    <scope>NUCLEOTIDE SEQUENCE [LARGE SCALE GENOMIC DNA]</scope>
</reference>
<dbReference type="Pfam" id="PF00094">
    <property type="entry name" value="VWD"/>
    <property type="match status" value="1"/>
</dbReference>
<feature type="domain" description="EGF-like" evidence="13">
    <location>
        <begin position="789"/>
        <end position="827"/>
    </location>
</feature>
<dbReference type="SUPFAM" id="SSF57184">
    <property type="entry name" value="Growth factor receptor domain"/>
    <property type="match status" value="4"/>
</dbReference>
<feature type="domain" description="EGF-like" evidence="13">
    <location>
        <begin position="2133"/>
        <end position="2174"/>
    </location>
</feature>
<evidence type="ECO:0000256" key="10">
    <source>
        <dbReference type="SAM" id="MobiDB-lite"/>
    </source>
</evidence>
<dbReference type="Proteomes" id="UP001159405">
    <property type="component" value="Unassembled WGS sequence"/>
</dbReference>
<dbReference type="Pfam" id="PF01390">
    <property type="entry name" value="SEA"/>
    <property type="match status" value="1"/>
</dbReference>
<feature type="non-terminal residue" evidence="16">
    <location>
        <position position="1"/>
    </location>
</feature>
<dbReference type="SMART" id="SM00539">
    <property type="entry name" value="NIDO"/>
    <property type="match status" value="1"/>
</dbReference>
<dbReference type="PROSITE" id="PS01186">
    <property type="entry name" value="EGF_2"/>
    <property type="match status" value="8"/>
</dbReference>
<evidence type="ECO:0000256" key="4">
    <source>
        <dbReference type="ARBA" id="ARBA00022729"/>
    </source>
</evidence>
<keyword evidence="3 11" id="KW-0812">Transmembrane</keyword>
<dbReference type="Pfam" id="PF07645">
    <property type="entry name" value="EGF_CA"/>
    <property type="match status" value="12"/>
</dbReference>
<dbReference type="Pfam" id="PF06119">
    <property type="entry name" value="NIDO"/>
    <property type="match status" value="1"/>
</dbReference>
<feature type="domain" description="EGF-like" evidence="13">
    <location>
        <begin position="1686"/>
        <end position="1727"/>
    </location>
</feature>
<evidence type="ECO:0000259" key="14">
    <source>
        <dbReference type="PROSITE" id="PS50856"/>
    </source>
</evidence>
<dbReference type="PROSITE" id="PS50026">
    <property type="entry name" value="EGF_3"/>
    <property type="match status" value="10"/>
</dbReference>
<dbReference type="PANTHER" id="PTHR24050">
    <property type="entry name" value="PA14 DOMAIN-CONTAINING PROTEIN"/>
    <property type="match status" value="1"/>
</dbReference>
<evidence type="ECO:0000256" key="7">
    <source>
        <dbReference type="ARBA" id="ARBA00023136"/>
    </source>
</evidence>
<evidence type="ECO:0000256" key="5">
    <source>
        <dbReference type="ARBA" id="ARBA00022737"/>
    </source>
</evidence>
<dbReference type="InterPro" id="IPR009030">
    <property type="entry name" value="Growth_fac_rcpt_cys_sf"/>
</dbReference>
<dbReference type="InterPro" id="IPR049883">
    <property type="entry name" value="NOTCH1_EGF-like"/>
</dbReference>
<dbReference type="PROSITE" id="PS00022">
    <property type="entry name" value="EGF_1"/>
    <property type="match status" value="1"/>
</dbReference>
<feature type="domain" description="EGF-like" evidence="13">
    <location>
        <begin position="609"/>
        <end position="648"/>
    </location>
</feature>
<dbReference type="PROSITE" id="PS50024">
    <property type="entry name" value="SEA"/>
    <property type="match status" value="1"/>
</dbReference>
<feature type="transmembrane region" description="Helical" evidence="11">
    <location>
        <begin position="2191"/>
        <end position="2213"/>
    </location>
</feature>
<dbReference type="PROSITE" id="PS50856">
    <property type="entry name" value="AMOP"/>
    <property type="match status" value="1"/>
</dbReference>
<keyword evidence="5" id="KW-0677">Repeat</keyword>
<accession>A0ABN8RM65</accession>
<dbReference type="PROSITE" id="PS51233">
    <property type="entry name" value="VWFD"/>
    <property type="match status" value="1"/>
</dbReference>
<keyword evidence="4" id="KW-0732">Signal</keyword>
<dbReference type="Gene3D" id="2.60.40.10">
    <property type="entry name" value="Immunoglobulins"/>
    <property type="match status" value="1"/>
</dbReference>
<evidence type="ECO:0000256" key="2">
    <source>
        <dbReference type="ARBA" id="ARBA00022536"/>
    </source>
</evidence>
<dbReference type="CDD" id="cd00054">
    <property type="entry name" value="EGF_CA"/>
    <property type="match status" value="10"/>
</dbReference>
<dbReference type="Gene3D" id="2.10.25.10">
    <property type="entry name" value="Laminin"/>
    <property type="match status" value="15"/>
</dbReference>
<dbReference type="Pfam" id="PF23263">
    <property type="entry name" value="C8-3_MUC4"/>
    <property type="match status" value="1"/>
</dbReference>
<keyword evidence="7 11" id="KW-0472">Membrane</keyword>
<name>A0ABN8RM65_9CNID</name>
<dbReference type="Pfam" id="PF12947">
    <property type="entry name" value="EGF_3"/>
    <property type="match status" value="1"/>
</dbReference>
<dbReference type="PROSITE" id="PS00010">
    <property type="entry name" value="ASX_HYDROXYL"/>
    <property type="match status" value="9"/>
</dbReference>
<feature type="disulfide bond" evidence="9">
    <location>
        <begin position="1818"/>
        <end position="1828"/>
    </location>
</feature>
<evidence type="ECO:0000259" key="12">
    <source>
        <dbReference type="PROSITE" id="PS50024"/>
    </source>
</evidence>
<keyword evidence="8 9" id="KW-1015">Disulfide bond</keyword>
<dbReference type="InterPro" id="IPR000742">
    <property type="entry name" value="EGF"/>
</dbReference>
<feature type="domain" description="EGF-like" evidence="13">
    <location>
        <begin position="1773"/>
        <end position="1813"/>
    </location>
</feature>
<dbReference type="InterPro" id="IPR052235">
    <property type="entry name" value="Nephronectin_domain"/>
</dbReference>
<evidence type="ECO:0000256" key="8">
    <source>
        <dbReference type="ARBA" id="ARBA00023157"/>
    </source>
</evidence>
<evidence type="ECO:0000256" key="9">
    <source>
        <dbReference type="PROSITE-ProRule" id="PRU00076"/>
    </source>
</evidence>
<dbReference type="EMBL" id="CALNXK010000252">
    <property type="protein sequence ID" value="CAH3179193.1"/>
    <property type="molecule type" value="Genomic_DNA"/>
</dbReference>
<feature type="domain" description="SEA" evidence="12">
    <location>
        <begin position="2019"/>
        <end position="2136"/>
    </location>
</feature>
<evidence type="ECO:0000256" key="3">
    <source>
        <dbReference type="ARBA" id="ARBA00022692"/>
    </source>
</evidence>
<feature type="domain" description="VWFD" evidence="15">
    <location>
        <begin position="1239"/>
        <end position="1451"/>
    </location>
</feature>
<dbReference type="InterPro" id="IPR015919">
    <property type="entry name" value="Cadherin-like_sf"/>
</dbReference>
<feature type="domain" description="EGF-like" evidence="13">
    <location>
        <begin position="649"/>
        <end position="691"/>
    </location>
</feature>
<organism evidence="16 17">
    <name type="scientific">Porites lobata</name>
    <dbReference type="NCBI Taxonomy" id="104759"/>
    <lineage>
        <taxon>Eukaryota</taxon>
        <taxon>Metazoa</taxon>
        <taxon>Cnidaria</taxon>
        <taxon>Anthozoa</taxon>
        <taxon>Hexacorallia</taxon>
        <taxon>Scleractinia</taxon>
        <taxon>Fungiina</taxon>
        <taxon>Poritidae</taxon>
        <taxon>Porites</taxon>
    </lineage>
</organism>
<dbReference type="SMART" id="SM00181">
    <property type="entry name" value="EGF"/>
    <property type="match status" value="15"/>
</dbReference>
<feature type="domain" description="EGF-like" evidence="13">
    <location>
        <begin position="1728"/>
        <end position="1772"/>
    </location>
</feature>
<protein>
    <submittedName>
        <fullName evidence="16">Uncharacterized protein</fullName>
    </submittedName>
</protein>
<dbReference type="InterPro" id="IPR000152">
    <property type="entry name" value="EGF-type_Asp/Asn_hydroxyl_site"/>
</dbReference>
<feature type="domain" description="EGF-like" evidence="13">
    <location>
        <begin position="1980"/>
        <end position="2018"/>
    </location>
</feature>
<dbReference type="InterPro" id="IPR024731">
    <property type="entry name" value="NELL2-like_EGF"/>
</dbReference>
<dbReference type="InterPro" id="IPR005533">
    <property type="entry name" value="AMOP_dom"/>
</dbReference>
<keyword evidence="17" id="KW-1185">Reference proteome</keyword>
<dbReference type="InterPro" id="IPR003886">
    <property type="entry name" value="NIDO_dom"/>
</dbReference>
<keyword evidence="6 11" id="KW-1133">Transmembrane helix</keyword>
<evidence type="ECO:0000256" key="6">
    <source>
        <dbReference type="ARBA" id="ARBA00022989"/>
    </source>
</evidence>
<dbReference type="SUPFAM" id="SSF82671">
    <property type="entry name" value="SEA domain"/>
    <property type="match status" value="1"/>
</dbReference>
<dbReference type="InterPro" id="IPR013783">
    <property type="entry name" value="Ig-like_fold"/>
</dbReference>
<feature type="domain" description="EGF-like" evidence="13">
    <location>
        <begin position="1814"/>
        <end position="1853"/>
    </location>
</feature>
<feature type="region of interest" description="Disordered" evidence="10">
    <location>
        <begin position="2234"/>
        <end position="2299"/>
    </location>
</feature>
<comment type="caution">
    <text evidence="9">Lacks conserved residue(s) required for the propagation of feature annotation.</text>
</comment>